<dbReference type="AlphaFoldDB" id="A0A6J4UF80"/>
<dbReference type="EMBL" id="CADCWL010000029">
    <property type="protein sequence ID" value="CAA9549057.1"/>
    <property type="molecule type" value="Genomic_DNA"/>
</dbReference>
<feature type="region of interest" description="Disordered" evidence="1">
    <location>
        <begin position="1"/>
        <end position="58"/>
    </location>
</feature>
<protein>
    <submittedName>
        <fullName evidence="2">Uncharacterized protein</fullName>
    </submittedName>
</protein>
<proteinExistence type="predicted"/>
<accession>A0A6J4UF80</accession>
<sequence length="58" mass="6483">MISERDHLQRLHAALATGEDQLGRGEGREHAPEPRAEIIEAARKKAREGQHPHSEVLP</sequence>
<evidence type="ECO:0000256" key="1">
    <source>
        <dbReference type="SAM" id="MobiDB-lite"/>
    </source>
</evidence>
<organism evidence="2">
    <name type="scientific">uncultured Thermomicrobiales bacterium</name>
    <dbReference type="NCBI Taxonomy" id="1645740"/>
    <lineage>
        <taxon>Bacteria</taxon>
        <taxon>Pseudomonadati</taxon>
        <taxon>Thermomicrobiota</taxon>
        <taxon>Thermomicrobia</taxon>
        <taxon>Thermomicrobiales</taxon>
        <taxon>environmental samples</taxon>
    </lineage>
</organism>
<reference evidence="2" key="1">
    <citation type="submission" date="2020-02" db="EMBL/GenBank/DDBJ databases">
        <authorList>
            <person name="Meier V. D."/>
        </authorList>
    </citation>
    <scope>NUCLEOTIDE SEQUENCE</scope>
    <source>
        <strain evidence="2">AVDCRST_MAG19</strain>
    </source>
</reference>
<gene>
    <name evidence="2" type="ORF">AVDCRST_MAG19-631</name>
</gene>
<evidence type="ECO:0000313" key="2">
    <source>
        <dbReference type="EMBL" id="CAA9549057.1"/>
    </source>
</evidence>
<name>A0A6J4UF80_9BACT</name>
<feature type="compositionally biased region" description="Basic and acidic residues" evidence="1">
    <location>
        <begin position="21"/>
        <end position="58"/>
    </location>
</feature>